<evidence type="ECO:0000313" key="1">
    <source>
        <dbReference type="EMBL" id="PWN50904.1"/>
    </source>
</evidence>
<dbReference type="Proteomes" id="UP000245626">
    <property type="component" value="Unassembled WGS sequence"/>
</dbReference>
<protein>
    <submittedName>
        <fullName evidence="1">Uncharacterized protein</fullName>
    </submittedName>
</protein>
<keyword evidence="2" id="KW-1185">Reference proteome</keyword>
<reference evidence="1 2" key="1">
    <citation type="journal article" date="2018" name="Mol. Biol. Evol.">
        <title>Broad Genomic Sampling Reveals a Smut Pathogenic Ancestry of the Fungal Clade Ustilaginomycotina.</title>
        <authorList>
            <person name="Kijpornyongpan T."/>
            <person name="Mondo S.J."/>
            <person name="Barry K."/>
            <person name="Sandor L."/>
            <person name="Lee J."/>
            <person name="Lipzen A."/>
            <person name="Pangilinan J."/>
            <person name="LaButti K."/>
            <person name="Hainaut M."/>
            <person name="Henrissat B."/>
            <person name="Grigoriev I.V."/>
            <person name="Spatafora J.W."/>
            <person name="Aime M.C."/>
        </authorList>
    </citation>
    <scope>NUCLEOTIDE SEQUENCE [LARGE SCALE GENOMIC DNA]</scope>
    <source>
        <strain evidence="1 2">SA 807</strain>
    </source>
</reference>
<sequence length="206" mass="23727">MSPDEFRAGFGESWQLSQFWYSTTFANRLSRCIREELESLRREEGIPNPKLGFLSCPTGYVSYLHLYPDSFRNVHLFEYDTRFSLLSGTNFTRYDLNRPLDFNDSQRFRGSFDLIVVDPPFLNEVTNRSMGETVKFLLKQGTPTQTTNRGKVILITGRSISEFACSVGVYDDLKPLTPFPLHVQHASGLANDFAIWGNWQGVDRFR</sequence>
<gene>
    <name evidence="1" type="ORF">IE53DRAFT_314879</name>
</gene>
<proteinExistence type="predicted"/>
<evidence type="ECO:0000313" key="2">
    <source>
        <dbReference type="Proteomes" id="UP000245626"/>
    </source>
</evidence>
<name>A0ACD0NZ16_9BASI</name>
<organism evidence="1 2">
    <name type="scientific">Violaceomyces palustris</name>
    <dbReference type="NCBI Taxonomy" id="1673888"/>
    <lineage>
        <taxon>Eukaryota</taxon>
        <taxon>Fungi</taxon>
        <taxon>Dikarya</taxon>
        <taxon>Basidiomycota</taxon>
        <taxon>Ustilaginomycotina</taxon>
        <taxon>Ustilaginomycetes</taxon>
        <taxon>Violaceomycetales</taxon>
        <taxon>Violaceomycetaceae</taxon>
        <taxon>Violaceomyces</taxon>
    </lineage>
</organism>
<dbReference type="EMBL" id="KZ819887">
    <property type="protein sequence ID" value="PWN50904.1"/>
    <property type="molecule type" value="Genomic_DNA"/>
</dbReference>
<accession>A0ACD0NZ16</accession>